<dbReference type="InterPro" id="IPR041516">
    <property type="entry name" value="LACTB2_WH"/>
</dbReference>
<dbReference type="AlphaFoldDB" id="A0A2S5SSL7"/>
<dbReference type="PANTHER" id="PTHR23131:SF0">
    <property type="entry name" value="ENDORIBONUCLEASE LACTB2"/>
    <property type="match status" value="1"/>
</dbReference>
<name>A0A2S5SSL7_9BURK</name>
<dbReference type="SUPFAM" id="SSF55811">
    <property type="entry name" value="Nudix"/>
    <property type="match status" value="1"/>
</dbReference>
<dbReference type="InterPro" id="IPR015797">
    <property type="entry name" value="NUDIX_hydrolase-like_dom_sf"/>
</dbReference>
<sequence length="557" mass="60536">MPPMTDRPAPSSPSPRPPRPAATLVVVRDAITGPEGLEVLLLRRAERGDHNSGAWVFPGGLVDAGDREAAMCSSGLSDTQANARLGVTEGARDYFVCAVRECFEECGLLFADGPLPDAHTAMHWRRQVHCGELAWADLCTRAGWTLRLDRLAYLSHWLTPLGRAKRFDTRFFVAVAPAGQAAVHDEHETVEHAWLRPAEALSRGTDFKLMTPTRVTLELLARFQTCEALMDWARAPRQVALVMPRVGQGPEGERPVMPEEPAWAEIGRLDPLGHGHVSYALVPGVPVRLSERVIRVTAPNGSLMTGPGTNTYLVGGGAANRWTVIDPGPDDEEHVRAVLAAAPGPIEAIVLTHSHKDHSPASQALSAATGAPVWGRWPAHPQGQDPRLALDRELQHGERLVCSSETHLRVLHTPGHASNHLCFLLEEEKLLFTGDHVMQSSTVVINPPDGDMAAYLASLRGLLDEGLEWLAPGHGFLMAQPAKVIEALVAHRLRREALVLEATLALGPASVARLRERVYTDIPSALYAMAERSLLAHLIKLQTEGRVRQDEAGWSAA</sequence>
<dbReference type="PANTHER" id="PTHR23131">
    <property type="entry name" value="ENDORIBONUCLEASE LACTB2"/>
    <property type="match status" value="1"/>
</dbReference>
<comment type="caution">
    <text evidence="3">The sequence shown here is derived from an EMBL/GenBank/DDBJ whole genome shotgun (WGS) entry which is preliminary data.</text>
</comment>
<dbReference type="OrthoDB" id="9788263at2"/>
<dbReference type="InterPro" id="IPR001279">
    <property type="entry name" value="Metallo-B-lactamas"/>
</dbReference>
<feature type="region of interest" description="Disordered" evidence="1">
    <location>
        <begin position="1"/>
        <end position="20"/>
    </location>
</feature>
<evidence type="ECO:0000313" key="3">
    <source>
        <dbReference type="EMBL" id="PPE65684.1"/>
    </source>
</evidence>
<keyword evidence="4" id="KW-1185">Reference proteome</keyword>
<dbReference type="Pfam" id="PF00753">
    <property type="entry name" value="Lactamase_B"/>
    <property type="match status" value="1"/>
</dbReference>
<gene>
    <name evidence="3" type="ORF">C1704_12220</name>
</gene>
<dbReference type="InterPro" id="IPR050662">
    <property type="entry name" value="Sec-metab_biosynth-thioest"/>
</dbReference>
<dbReference type="Proteomes" id="UP000238605">
    <property type="component" value="Unassembled WGS sequence"/>
</dbReference>
<dbReference type="SMART" id="SM00849">
    <property type="entry name" value="Lactamase_B"/>
    <property type="match status" value="1"/>
</dbReference>
<dbReference type="CDD" id="cd16278">
    <property type="entry name" value="metallo-hydrolase-like_MBL-fold"/>
    <property type="match status" value="1"/>
</dbReference>
<accession>A0A2S5SSL7</accession>
<dbReference type="CDD" id="cd18870">
    <property type="entry name" value="NUDIX_AcylCoAdiphos_Nudt19"/>
    <property type="match status" value="1"/>
</dbReference>
<evidence type="ECO:0000313" key="4">
    <source>
        <dbReference type="Proteomes" id="UP000238605"/>
    </source>
</evidence>
<dbReference type="InterPro" id="IPR036866">
    <property type="entry name" value="RibonucZ/Hydroxyglut_hydro"/>
</dbReference>
<proteinExistence type="predicted"/>
<protein>
    <submittedName>
        <fullName evidence="3">NUDIX hydrolase</fullName>
    </submittedName>
</protein>
<dbReference type="InterPro" id="IPR036388">
    <property type="entry name" value="WH-like_DNA-bd_sf"/>
</dbReference>
<evidence type="ECO:0000259" key="2">
    <source>
        <dbReference type="PROSITE" id="PS51462"/>
    </source>
</evidence>
<dbReference type="Gene3D" id="3.60.15.10">
    <property type="entry name" value="Ribonuclease Z/Hydroxyacylglutathione hydrolase-like"/>
    <property type="match status" value="1"/>
</dbReference>
<dbReference type="EMBL" id="PSNX01000011">
    <property type="protein sequence ID" value="PPE65684.1"/>
    <property type="molecule type" value="Genomic_DNA"/>
</dbReference>
<dbReference type="Gene3D" id="3.90.79.10">
    <property type="entry name" value="Nucleoside Triphosphate Pyrophosphohydrolase"/>
    <property type="match status" value="1"/>
</dbReference>
<dbReference type="PROSITE" id="PS51462">
    <property type="entry name" value="NUDIX"/>
    <property type="match status" value="1"/>
</dbReference>
<feature type="domain" description="Nudix hydrolase" evidence="2">
    <location>
        <begin position="17"/>
        <end position="221"/>
    </location>
</feature>
<dbReference type="InterPro" id="IPR000086">
    <property type="entry name" value="NUDIX_hydrolase_dom"/>
</dbReference>
<dbReference type="GO" id="GO:0016787">
    <property type="term" value="F:hydrolase activity"/>
    <property type="evidence" value="ECO:0007669"/>
    <property type="project" value="UniProtKB-KW"/>
</dbReference>
<evidence type="ECO:0000256" key="1">
    <source>
        <dbReference type="SAM" id="MobiDB-lite"/>
    </source>
</evidence>
<keyword evidence="3" id="KW-0378">Hydrolase</keyword>
<dbReference type="Pfam" id="PF17778">
    <property type="entry name" value="WHD_BLACT"/>
    <property type="match status" value="1"/>
</dbReference>
<dbReference type="SUPFAM" id="SSF56281">
    <property type="entry name" value="Metallo-hydrolase/oxidoreductase"/>
    <property type="match status" value="1"/>
</dbReference>
<organism evidence="3 4">
    <name type="scientific">Caldimonas caldifontis</name>
    <dbReference type="NCBI Taxonomy" id="1452508"/>
    <lineage>
        <taxon>Bacteria</taxon>
        <taxon>Pseudomonadati</taxon>
        <taxon>Pseudomonadota</taxon>
        <taxon>Betaproteobacteria</taxon>
        <taxon>Burkholderiales</taxon>
        <taxon>Sphaerotilaceae</taxon>
        <taxon>Caldimonas</taxon>
    </lineage>
</organism>
<dbReference type="Gene3D" id="1.10.10.10">
    <property type="entry name" value="Winged helix-like DNA-binding domain superfamily/Winged helix DNA-binding domain"/>
    <property type="match status" value="1"/>
</dbReference>
<reference evidence="3 4" key="1">
    <citation type="submission" date="2018-02" db="EMBL/GenBank/DDBJ databases">
        <title>Reclassifiation of [Polyangium] brachysporum DSM 7029 as Guopingzhaonella breviflexa gen. nov., sp. nov., a member of the family Comamonadaceae.</title>
        <authorList>
            <person name="Tang B."/>
        </authorList>
    </citation>
    <scope>NUCLEOTIDE SEQUENCE [LARGE SCALE GENOMIC DNA]</scope>
    <source>
        <strain evidence="3 4">BCRC 80649</strain>
    </source>
</reference>